<dbReference type="AlphaFoldDB" id="A0A9N7VSN2"/>
<reference evidence="2" key="1">
    <citation type="submission" date="2020-03" db="EMBL/GenBank/DDBJ databases">
        <authorList>
            <person name="Weist P."/>
        </authorList>
    </citation>
    <scope>NUCLEOTIDE SEQUENCE</scope>
</reference>
<keyword evidence="3" id="KW-1185">Reference proteome</keyword>
<protein>
    <submittedName>
        <fullName evidence="2">Uncharacterized protein</fullName>
    </submittedName>
</protein>
<evidence type="ECO:0000313" key="2">
    <source>
        <dbReference type="EMBL" id="CAB1458557.1"/>
    </source>
</evidence>
<sequence length="117" mass="13443">MWRKEKKPALNRDGDVEKEMTMASKRKNRWREREEEEERGGTEQQSGVDGGYPAESAVRMGFTPRRVKIHGSDMWPDISERYFLNVLLPVLSLRSLTSIHPATVYTDKPLKHGALSS</sequence>
<dbReference type="Proteomes" id="UP001153269">
    <property type="component" value="Unassembled WGS sequence"/>
</dbReference>
<name>A0A9N7VSN2_PLEPL</name>
<evidence type="ECO:0000313" key="3">
    <source>
        <dbReference type="Proteomes" id="UP001153269"/>
    </source>
</evidence>
<proteinExistence type="predicted"/>
<accession>A0A9N7VSN2</accession>
<comment type="caution">
    <text evidence="2">The sequence shown here is derived from an EMBL/GenBank/DDBJ whole genome shotgun (WGS) entry which is preliminary data.</text>
</comment>
<feature type="compositionally biased region" description="Basic and acidic residues" evidence="1">
    <location>
        <begin position="7"/>
        <end position="20"/>
    </location>
</feature>
<dbReference type="EMBL" id="CADEAL010004393">
    <property type="protein sequence ID" value="CAB1458557.1"/>
    <property type="molecule type" value="Genomic_DNA"/>
</dbReference>
<feature type="region of interest" description="Disordered" evidence="1">
    <location>
        <begin position="1"/>
        <end position="56"/>
    </location>
</feature>
<gene>
    <name evidence="2" type="ORF">PLEPLA_LOCUS46387</name>
</gene>
<evidence type="ECO:0000256" key="1">
    <source>
        <dbReference type="SAM" id="MobiDB-lite"/>
    </source>
</evidence>
<organism evidence="2 3">
    <name type="scientific">Pleuronectes platessa</name>
    <name type="common">European plaice</name>
    <dbReference type="NCBI Taxonomy" id="8262"/>
    <lineage>
        <taxon>Eukaryota</taxon>
        <taxon>Metazoa</taxon>
        <taxon>Chordata</taxon>
        <taxon>Craniata</taxon>
        <taxon>Vertebrata</taxon>
        <taxon>Euteleostomi</taxon>
        <taxon>Actinopterygii</taxon>
        <taxon>Neopterygii</taxon>
        <taxon>Teleostei</taxon>
        <taxon>Neoteleostei</taxon>
        <taxon>Acanthomorphata</taxon>
        <taxon>Carangaria</taxon>
        <taxon>Pleuronectiformes</taxon>
        <taxon>Pleuronectoidei</taxon>
        <taxon>Pleuronectidae</taxon>
        <taxon>Pleuronectes</taxon>
    </lineage>
</organism>